<sequence>MIRVDETEPEGYEWYREQIAGHHPSVVKGSFKQIGLLKKKNGPNVLKLVQEGLKGDMEVNFYKDLAAKEAHILKQFIPTFFGLKDIVFATGKFTFLELSDIAEEFDCPCQMDVKIGLKTFDHLAPAEKQESESKKYPPQLYLGFRLLGYRLNGRTADDDVKIITKDRVWGRSLCKTAIPHAFQEFLSNSNPMQTTHIIESFLSQLRRLLSWFDTQTSYNFFASSLLFVYEGNLTANDTSKATIKMIDFSHTYSNVGALDQNYIPGLVNLIRIFENILIEDSTDLEFPIE</sequence>
<reference evidence="2" key="1">
    <citation type="submission" date="2016-11" db="UniProtKB">
        <authorList>
            <consortium name="WormBaseParasite"/>
        </authorList>
    </citation>
    <scope>IDENTIFICATION</scope>
    <source>
        <strain evidence="2">KR3021</strain>
    </source>
</reference>
<protein>
    <submittedName>
        <fullName evidence="2">Kinase</fullName>
    </submittedName>
</protein>
<evidence type="ECO:0000313" key="2">
    <source>
        <dbReference type="WBParaSite" id="RSKR_0000157100.1"/>
    </source>
</evidence>
<evidence type="ECO:0000313" key="1">
    <source>
        <dbReference type="Proteomes" id="UP000095286"/>
    </source>
</evidence>
<accession>A0AC35TKN1</accession>
<dbReference type="Proteomes" id="UP000095286">
    <property type="component" value="Unplaced"/>
</dbReference>
<dbReference type="WBParaSite" id="RSKR_0000157100.1">
    <property type="protein sequence ID" value="RSKR_0000157100.1"/>
    <property type="gene ID" value="RSKR_0000157100"/>
</dbReference>
<proteinExistence type="predicted"/>
<organism evidence="1 2">
    <name type="scientific">Rhabditophanes sp. KR3021</name>
    <dbReference type="NCBI Taxonomy" id="114890"/>
    <lineage>
        <taxon>Eukaryota</taxon>
        <taxon>Metazoa</taxon>
        <taxon>Ecdysozoa</taxon>
        <taxon>Nematoda</taxon>
        <taxon>Chromadorea</taxon>
        <taxon>Rhabditida</taxon>
        <taxon>Tylenchina</taxon>
        <taxon>Panagrolaimomorpha</taxon>
        <taxon>Strongyloidoidea</taxon>
        <taxon>Alloionematidae</taxon>
        <taxon>Rhabditophanes</taxon>
    </lineage>
</organism>
<name>A0AC35TKN1_9BILA</name>